<dbReference type="SMART" id="SM00267">
    <property type="entry name" value="GGDEF"/>
    <property type="match status" value="1"/>
</dbReference>
<comment type="caution">
    <text evidence="6">The sequence shown here is derived from an EMBL/GenBank/DDBJ whole genome shotgun (WGS) entry which is preliminary data.</text>
</comment>
<sequence length="1134" mass="130025">MDNKTNNAAVYIIDSKFRILYFNHVLKRCYPDLHAGEYCYESICAECQPCAGCPLVTGRTEGTIFYNKSLKKWVEVNTALFDTARDHDYRIILAREIKEDNRNLFFNLTNLSTYDELFELNLTSDSYKILYHMDGKYVIPAAEGRLEAMIQEVVAGMIHPDDREAFLSFWNLENILPRMEQDSRDHMLRGQFRKKRTDGTWCWVLQTVVPLCQGEKDDRILMCFIQDINEEKLRELENEDAAQAQLVLEPLTGLYNKVDFFRAAGAVLNRGDETSWCLMAIDIEHFKLFNEWYGMEAGDIFLKEIAGELKKAQSDGVVAGYLGADDFGALVPNRPELLEKLQNQITRCVLQYGDNAGFLPAFGLYAVDQPPLPVSTMYDRASLAMSKIKGNYARRVCWYDESMFLKMENDHMLLTQVQKGLERHEFTFYAQPKCNIATGKIVGLESLVRWNHPRNGVVMPGVFIPTLEEYGFIAKLDLYIWEEVCMNLRRWIDSGHRPIPISVNVSRVDVYTMDVAGSFQNLVERYDLKPELLEIEITESAYAEEFQIITGVVDKLRSLGFTVLMDDFGSGYSSLNMLKDINVDVLKIDMKFLAMDEQSAGKGISILESIISMARLIGLRIIAEGIETADQLEFLLNMGCVYGQGYYFYKPMPIEVFEPLLADENNLDFRGVMPQNLQRLSLKELLNEDMMTESIINNILGGIAFYDVSGNQVKLLRANEQYCRITGDDLLELTRRQKTELENVYPEDQAKIMEIFLQARRNIPVGALGEIRYLREDGNTIWLKLRVFFLREQDGHSLYYGAASDITVQKQREQQLINSQRALSAVVHISENDSSFMKLTEENRQAAASIFAQMSPGGMIGGYCEDGFPLYFANNAVVSLMGFDSYEELEQAIQGKVINTIHPDDREAVARDIGPEYYPGLEYTTTYRMPKKDGSWFWTLDKGQVIRAEDGRLAIVSACTDISETMAAQRQLAERNALLLRQNQELNFLYNDMPGGYHRCAKTKDYDFMYISNRFLEIFGYTREEIKELFDDKFLNMVHPDDCPLVNAGVSSLQKNRGNENLEYRMLSKHGYIWVVDQSRYMEYRGKPFLQGVVMDITETVMLREKMKQLEKGIPNPGKESHTVNHPVGRKGSR</sequence>
<dbReference type="InterPro" id="IPR013655">
    <property type="entry name" value="PAS_fold_3"/>
</dbReference>
<dbReference type="SMART" id="SM00091">
    <property type="entry name" value="PAS"/>
    <property type="match status" value="2"/>
</dbReference>
<dbReference type="InterPro" id="IPR001610">
    <property type="entry name" value="PAC"/>
</dbReference>
<keyword evidence="7" id="KW-1185">Reference proteome</keyword>
<dbReference type="EMBL" id="JAHQCX010000014">
    <property type="protein sequence ID" value="MBU9727840.1"/>
    <property type="molecule type" value="Genomic_DNA"/>
</dbReference>
<dbReference type="SUPFAM" id="SSF55785">
    <property type="entry name" value="PYP-like sensor domain (PAS domain)"/>
    <property type="match status" value="4"/>
</dbReference>
<reference evidence="6 7" key="1">
    <citation type="submission" date="2021-06" db="EMBL/GenBank/DDBJ databases">
        <title>Description of novel taxa of the family Lachnospiraceae.</title>
        <authorList>
            <person name="Chaplin A.V."/>
            <person name="Sokolova S.R."/>
            <person name="Pikina A.P."/>
            <person name="Korzhanova M."/>
            <person name="Belova V."/>
            <person name="Korostin D."/>
            <person name="Efimov B.A."/>
        </authorList>
    </citation>
    <scope>NUCLEOTIDE SEQUENCE [LARGE SCALE GENOMIC DNA]</scope>
    <source>
        <strain evidence="6 7">ASD4241</strain>
    </source>
</reference>
<dbReference type="RefSeq" id="WP_238727161.1">
    <property type="nucleotide sequence ID" value="NZ_JAHQCX010000014.1"/>
</dbReference>
<accession>A0ABS6KBF1</accession>
<feature type="domain" description="PAC" evidence="3">
    <location>
        <begin position="923"/>
        <end position="974"/>
    </location>
</feature>
<feature type="domain" description="PAC" evidence="3">
    <location>
        <begin position="767"/>
        <end position="818"/>
    </location>
</feature>
<feature type="region of interest" description="Disordered" evidence="1">
    <location>
        <begin position="1111"/>
        <end position="1134"/>
    </location>
</feature>
<evidence type="ECO:0000256" key="1">
    <source>
        <dbReference type="SAM" id="MobiDB-lite"/>
    </source>
</evidence>
<feature type="domain" description="GGDEF" evidence="5">
    <location>
        <begin position="274"/>
        <end position="401"/>
    </location>
</feature>
<dbReference type="InterPro" id="IPR052155">
    <property type="entry name" value="Biofilm_reg_signaling"/>
</dbReference>
<organism evidence="6 7">
    <name type="scientific">Diplocloster modestus</name>
    <dbReference type="NCBI Taxonomy" id="2850322"/>
    <lineage>
        <taxon>Bacteria</taxon>
        <taxon>Bacillati</taxon>
        <taxon>Bacillota</taxon>
        <taxon>Clostridia</taxon>
        <taxon>Lachnospirales</taxon>
        <taxon>Lachnospiraceae</taxon>
        <taxon>Diplocloster</taxon>
    </lineage>
</organism>
<dbReference type="SMART" id="SM00086">
    <property type="entry name" value="PAC"/>
    <property type="match status" value="4"/>
</dbReference>
<dbReference type="InterPro" id="IPR000160">
    <property type="entry name" value="GGDEF_dom"/>
</dbReference>
<dbReference type="CDD" id="cd01948">
    <property type="entry name" value="EAL"/>
    <property type="match status" value="1"/>
</dbReference>
<feature type="domain" description="EAL" evidence="4">
    <location>
        <begin position="410"/>
        <end position="665"/>
    </location>
</feature>
<name>A0ABS6KBF1_9FIRM</name>
<dbReference type="PROSITE" id="PS50883">
    <property type="entry name" value="EAL"/>
    <property type="match status" value="1"/>
</dbReference>
<dbReference type="Gene3D" id="3.30.70.270">
    <property type="match status" value="1"/>
</dbReference>
<dbReference type="PROSITE" id="PS50112">
    <property type="entry name" value="PAS"/>
    <property type="match status" value="3"/>
</dbReference>
<protein>
    <submittedName>
        <fullName evidence="6">EAL domain-containing protein</fullName>
    </submittedName>
</protein>
<evidence type="ECO:0000259" key="3">
    <source>
        <dbReference type="PROSITE" id="PS50113"/>
    </source>
</evidence>
<dbReference type="Gene3D" id="3.30.450.20">
    <property type="entry name" value="PAS domain"/>
    <property type="match status" value="4"/>
</dbReference>
<feature type="domain" description="PAS" evidence="2">
    <location>
        <begin position="865"/>
        <end position="911"/>
    </location>
</feature>
<dbReference type="InterPro" id="IPR000700">
    <property type="entry name" value="PAS-assoc_C"/>
</dbReference>
<dbReference type="Pfam" id="PF08447">
    <property type="entry name" value="PAS_3"/>
    <property type="match status" value="3"/>
</dbReference>
<dbReference type="InterPro" id="IPR029787">
    <property type="entry name" value="Nucleotide_cyclase"/>
</dbReference>
<dbReference type="Proteomes" id="UP001314681">
    <property type="component" value="Unassembled WGS sequence"/>
</dbReference>
<dbReference type="InterPro" id="IPR000014">
    <property type="entry name" value="PAS"/>
</dbReference>
<dbReference type="InterPro" id="IPR035965">
    <property type="entry name" value="PAS-like_dom_sf"/>
</dbReference>
<dbReference type="InterPro" id="IPR043128">
    <property type="entry name" value="Rev_trsase/Diguanyl_cyclase"/>
</dbReference>
<dbReference type="PANTHER" id="PTHR44757:SF2">
    <property type="entry name" value="BIOFILM ARCHITECTURE MAINTENANCE PROTEIN MBAA"/>
    <property type="match status" value="1"/>
</dbReference>
<feature type="domain" description="PAS" evidence="2">
    <location>
        <begin position="1008"/>
        <end position="1057"/>
    </location>
</feature>
<feature type="domain" description="PAS" evidence="2">
    <location>
        <begin position="688"/>
        <end position="763"/>
    </location>
</feature>
<dbReference type="InterPro" id="IPR001633">
    <property type="entry name" value="EAL_dom"/>
</dbReference>
<dbReference type="SUPFAM" id="SSF141868">
    <property type="entry name" value="EAL domain-like"/>
    <property type="match status" value="1"/>
</dbReference>
<dbReference type="Pfam" id="PF00990">
    <property type="entry name" value="GGDEF"/>
    <property type="match status" value="1"/>
</dbReference>
<dbReference type="NCBIfam" id="TIGR00229">
    <property type="entry name" value="sensory_box"/>
    <property type="match status" value="3"/>
</dbReference>
<dbReference type="SMART" id="SM00052">
    <property type="entry name" value="EAL"/>
    <property type="match status" value="1"/>
</dbReference>
<dbReference type="Gene3D" id="3.20.20.450">
    <property type="entry name" value="EAL domain"/>
    <property type="match status" value="1"/>
</dbReference>
<evidence type="ECO:0000259" key="4">
    <source>
        <dbReference type="PROSITE" id="PS50883"/>
    </source>
</evidence>
<dbReference type="SUPFAM" id="SSF55073">
    <property type="entry name" value="Nucleotide cyclase"/>
    <property type="match status" value="1"/>
</dbReference>
<dbReference type="CDD" id="cd00130">
    <property type="entry name" value="PAS"/>
    <property type="match status" value="3"/>
</dbReference>
<proteinExistence type="predicted"/>
<gene>
    <name evidence="6" type="ORF">KTH90_17660</name>
</gene>
<evidence type="ECO:0000259" key="2">
    <source>
        <dbReference type="PROSITE" id="PS50112"/>
    </source>
</evidence>
<dbReference type="InterPro" id="IPR035919">
    <property type="entry name" value="EAL_sf"/>
</dbReference>
<dbReference type="Pfam" id="PF00563">
    <property type="entry name" value="EAL"/>
    <property type="match status" value="1"/>
</dbReference>
<dbReference type="NCBIfam" id="TIGR00254">
    <property type="entry name" value="GGDEF"/>
    <property type="match status" value="1"/>
</dbReference>
<evidence type="ECO:0000313" key="7">
    <source>
        <dbReference type="Proteomes" id="UP001314681"/>
    </source>
</evidence>
<evidence type="ECO:0000259" key="5">
    <source>
        <dbReference type="PROSITE" id="PS50887"/>
    </source>
</evidence>
<dbReference type="PROSITE" id="PS50113">
    <property type="entry name" value="PAC"/>
    <property type="match status" value="2"/>
</dbReference>
<dbReference type="CDD" id="cd01949">
    <property type="entry name" value="GGDEF"/>
    <property type="match status" value="1"/>
</dbReference>
<evidence type="ECO:0000313" key="6">
    <source>
        <dbReference type="EMBL" id="MBU9727840.1"/>
    </source>
</evidence>
<dbReference type="PANTHER" id="PTHR44757">
    <property type="entry name" value="DIGUANYLATE CYCLASE DGCP"/>
    <property type="match status" value="1"/>
</dbReference>
<dbReference type="PROSITE" id="PS50887">
    <property type="entry name" value="GGDEF"/>
    <property type="match status" value="1"/>
</dbReference>